<accession>A0AAV4ZNS3</accession>
<organism evidence="2 3">
    <name type="scientific">Methylobacterium hispanicum</name>
    <dbReference type="NCBI Taxonomy" id="270350"/>
    <lineage>
        <taxon>Bacteria</taxon>
        <taxon>Pseudomonadati</taxon>
        <taxon>Pseudomonadota</taxon>
        <taxon>Alphaproteobacteria</taxon>
        <taxon>Hyphomicrobiales</taxon>
        <taxon>Methylobacteriaceae</taxon>
        <taxon>Methylobacterium</taxon>
    </lineage>
</organism>
<dbReference type="Proteomes" id="UP001055247">
    <property type="component" value="Unassembled WGS sequence"/>
</dbReference>
<feature type="transmembrane region" description="Helical" evidence="1">
    <location>
        <begin position="410"/>
        <end position="428"/>
    </location>
</feature>
<feature type="transmembrane region" description="Helical" evidence="1">
    <location>
        <begin position="29"/>
        <end position="50"/>
    </location>
</feature>
<sequence>MRDLALPRLPARLSARLRDLRTRTGPRDLALALVLKVGGSGLAFLMLTLAARAMGLHEFGVFAYWFSALSFAAAAVLLGQEAAIMIDWQRALEAGGPAAARAALRRSTRLVLIAAPAGGALTACAGHLAGAGWLFSALAGTFSVLLAVLVYGTHVARTVAGIARGDGQFELTWRLFPTAGAALALLAGLPFHAETFFAWAVGGILVALAIQAAGVGAALRGAAAATGPVRTALDPTRVWAARSARLWLGGVLDAANQYVDVFLIGLLLSPVEAGLYYAAARIAALFAIVSAGLHVFSSREIARHAADPAGPGMREALRLVGAATGLAVGGGVLVVVTGGQILLDLFGAAFHAAYLPLVILTVGVAAMALGGPVPAVMRLTGHEAAYARIAGLFVLARCACVATAALADGLIGASLASALCSLACAVVLNASCRRRVGIDPSVLGLFGGAGPFRGTHP</sequence>
<keyword evidence="1" id="KW-0812">Transmembrane</keyword>
<dbReference type="EMBL" id="BPQO01000014">
    <property type="protein sequence ID" value="GJD89784.1"/>
    <property type="molecule type" value="Genomic_DNA"/>
</dbReference>
<reference evidence="2" key="2">
    <citation type="submission" date="2021-08" db="EMBL/GenBank/DDBJ databases">
        <authorList>
            <person name="Tani A."/>
            <person name="Ola A."/>
            <person name="Ogura Y."/>
            <person name="Katsura K."/>
            <person name="Hayashi T."/>
        </authorList>
    </citation>
    <scope>NUCLEOTIDE SEQUENCE</scope>
    <source>
        <strain evidence="2">DSM 16372</strain>
    </source>
</reference>
<proteinExistence type="predicted"/>
<dbReference type="AlphaFoldDB" id="A0AAV4ZNS3"/>
<feature type="transmembrane region" description="Helical" evidence="1">
    <location>
        <begin position="246"/>
        <end position="268"/>
    </location>
</feature>
<feature type="transmembrane region" description="Helical" evidence="1">
    <location>
        <begin position="274"/>
        <end position="296"/>
    </location>
</feature>
<feature type="transmembrane region" description="Helical" evidence="1">
    <location>
        <begin position="173"/>
        <end position="191"/>
    </location>
</feature>
<dbReference type="RefSeq" id="WP_238230412.1">
    <property type="nucleotide sequence ID" value="NZ_BPQO01000014.1"/>
</dbReference>
<evidence type="ECO:0000256" key="1">
    <source>
        <dbReference type="SAM" id="Phobius"/>
    </source>
</evidence>
<keyword evidence="1" id="KW-1133">Transmembrane helix</keyword>
<feature type="transmembrane region" description="Helical" evidence="1">
    <location>
        <begin position="197"/>
        <end position="225"/>
    </location>
</feature>
<name>A0AAV4ZNS3_9HYPH</name>
<feature type="transmembrane region" description="Helical" evidence="1">
    <location>
        <begin position="110"/>
        <end position="128"/>
    </location>
</feature>
<feature type="transmembrane region" description="Helical" evidence="1">
    <location>
        <begin position="317"/>
        <end position="343"/>
    </location>
</feature>
<feature type="transmembrane region" description="Helical" evidence="1">
    <location>
        <begin position="385"/>
        <end position="404"/>
    </location>
</feature>
<protein>
    <recommendedName>
        <fullName evidence="4">Polysaccharide biosynthesis protein</fullName>
    </recommendedName>
</protein>
<reference evidence="2" key="1">
    <citation type="journal article" date="2016" name="Front. Microbiol.">
        <title>Genome Sequence of the Piezophilic, Mesophilic Sulfate-Reducing Bacterium Desulfovibrio indicus J2T.</title>
        <authorList>
            <person name="Cao J."/>
            <person name="Maignien L."/>
            <person name="Shao Z."/>
            <person name="Alain K."/>
            <person name="Jebbar M."/>
        </authorList>
    </citation>
    <scope>NUCLEOTIDE SEQUENCE</scope>
    <source>
        <strain evidence="2">DSM 16372</strain>
    </source>
</reference>
<keyword evidence="3" id="KW-1185">Reference proteome</keyword>
<comment type="caution">
    <text evidence="2">The sequence shown here is derived from an EMBL/GenBank/DDBJ whole genome shotgun (WGS) entry which is preliminary data.</text>
</comment>
<feature type="transmembrane region" description="Helical" evidence="1">
    <location>
        <begin position="349"/>
        <end position="373"/>
    </location>
</feature>
<dbReference type="PANTHER" id="PTHR43424">
    <property type="entry name" value="LOCUS PUTATIVE PROTEIN 1-RELATED"/>
    <property type="match status" value="1"/>
</dbReference>
<evidence type="ECO:0008006" key="4">
    <source>
        <dbReference type="Google" id="ProtNLM"/>
    </source>
</evidence>
<evidence type="ECO:0000313" key="3">
    <source>
        <dbReference type="Proteomes" id="UP001055247"/>
    </source>
</evidence>
<dbReference type="PANTHER" id="PTHR43424:SF1">
    <property type="entry name" value="LOCUS PUTATIVE PROTEIN 1-RELATED"/>
    <property type="match status" value="1"/>
</dbReference>
<feature type="transmembrane region" description="Helical" evidence="1">
    <location>
        <begin position="134"/>
        <end position="152"/>
    </location>
</feature>
<gene>
    <name evidence="2" type="ORF">BHAOGJBA_3314</name>
</gene>
<dbReference type="InterPro" id="IPR052556">
    <property type="entry name" value="PolySynth_Transporter"/>
</dbReference>
<evidence type="ECO:0000313" key="2">
    <source>
        <dbReference type="EMBL" id="GJD89784.1"/>
    </source>
</evidence>
<keyword evidence="1" id="KW-0472">Membrane</keyword>
<feature type="transmembrane region" description="Helical" evidence="1">
    <location>
        <begin position="62"/>
        <end position="80"/>
    </location>
</feature>